<sequence>MSQPITLTFYRRCLRSLRVLSQNKENLSLGFDVENEVSSRSNYYRSWAQENIFSHTDIGGQNLLSAIERGEESRKWILRKYDCEDTLPPFDWSRFESLKKKN</sequence>
<evidence type="ECO:0000313" key="1">
    <source>
        <dbReference type="EMBL" id="GMI44329.1"/>
    </source>
</evidence>
<protein>
    <submittedName>
        <fullName evidence="1">Uncharacterized protein</fullName>
    </submittedName>
</protein>
<dbReference type="OrthoDB" id="190541at2759"/>
<name>A0A9W7GGA1_9STRA</name>
<keyword evidence="2" id="KW-1185">Reference proteome</keyword>
<comment type="caution">
    <text evidence="1">The sequence shown here is derived from an EMBL/GenBank/DDBJ whole genome shotgun (WGS) entry which is preliminary data.</text>
</comment>
<accession>A0A9W7GGA1</accession>
<dbReference type="Proteomes" id="UP001165065">
    <property type="component" value="Unassembled WGS sequence"/>
</dbReference>
<dbReference type="EMBL" id="BRYA01000213">
    <property type="protein sequence ID" value="GMI44329.1"/>
    <property type="molecule type" value="Genomic_DNA"/>
</dbReference>
<reference evidence="2" key="1">
    <citation type="journal article" date="2023" name="Commun. Biol.">
        <title>Genome analysis of Parmales, the sister group of diatoms, reveals the evolutionary specialization of diatoms from phago-mixotrophs to photoautotrophs.</title>
        <authorList>
            <person name="Ban H."/>
            <person name="Sato S."/>
            <person name="Yoshikawa S."/>
            <person name="Yamada K."/>
            <person name="Nakamura Y."/>
            <person name="Ichinomiya M."/>
            <person name="Sato N."/>
            <person name="Blanc-Mathieu R."/>
            <person name="Endo H."/>
            <person name="Kuwata A."/>
            <person name="Ogata H."/>
        </authorList>
    </citation>
    <scope>NUCLEOTIDE SEQUENCE [LARGE SCALE GENOMIC DNA]</scope>
</reference>
<evidence type="ECO:0000313" key="2">
    <source>
        <dbReference type="Proteomes" id="UP001165065"/>
    </source>
</evidence>
<gene>
    <name evidence="1" type="ORF">TrCOL_g413</name>
</gene>
<proteinExistence type="predicted"/>
<dbReference type="AlphaFoldDB" id="A0A9W7GGA1"/>
<organism evidence="1 2">
    <name type="scientific">Triparma columacea</name>
    <dbReference type="NCBI Taxonomy" id="722753"/>
    <lineage>
        <taxon>Eukaryota</taxon>
        <taxon>Sar</taxon>
        <taxon>Stramenopiles</taxon>
        <taxon>Ochrophyta</taxon>
        <taxon>Bolidophyceae</taxon>
        <taxon>Parmales</taxon>
        <taxon>Triparmaceae</taxon>
        <taxon>Triparma</taxon>
    </lineage>
</organism>